<evidence type="ECO:0000313" key="3">
    <source>
        <dbReference type="EnsemblMetazoa" id="PPAI004971-PA"/>
    </source>
</evidence>
<dbReference type="PROSITE" id="PS50157">
    <property type="entry name" value="ZINC_FINGER_C2H2_2"/>
    <property type="match status" value="1"/>
</dbReference>
<reference evidence="3" key="1">
    <citation type="submission" date="2022-08" db="UniProtKB">
        <authorList>
            <consortium name="EnsemblMetazoa"/>
        </authorList>
    </citation>
    <scope>IDENTIFICATION</scope>
    <source>
        <strain evidence="3">Israel</strain>
    </source>
</reference>
<evidence type="ECO:0000256" key="1">
    <source>
        <dbReference type="SAM" id="MobiDB-lite"/>
    </source>
</evidence>
<organism evidence="3 4">
    <name type="scientific">Phlebotomus papatasi</name>
    <name type="common">Sandfly</name>
    <dbReference type="NCBI Taxonomy" id="29031"/>
    <lineage>
        <taxon>Eukaryota</taxon>
        <taxon>Metazoa</taxon>
        <taxon>Ecdysozoa</taxon>
        <taxon>Arthropoda</taxon>
        <taxon>Hexapoda</taxon>
        <taxon>Insecta</taxon>
        <taxon>Pterygota</taxon>
        <taxon>Neoptera</taxon>
        <taxon>Endopterygota</taxon>
        <taxon>Diptera</taxon>
        <taxon>Nematocera</taxon>
        <taxon>Psychodoidea</taxon>
        <taxon>Psychodidae</taxon>
        <taxon>Phlebotomus</taxon>
        <taxon>Phlebotomus</taxon>
    </lineage>
</organism>
<dbReference type="Proteomes" id="UP000092462">
    <property type="component" value="Unassembled WGS sequence"/>
</dbReference>
<dbReference type="EMBL" id="AJVK01004643">
    <property type="status" value="NOT_ANNOTATED_CDS"/>
    <property type="molecule type" value="Genomic_DNA"/>
</dbReference>
<keyword evidence="2" id="KW-1133">Transmembrane helix</keyword>
<keyword evidence="2" id="KW-0472">Membrane</keyword>
<dbReference type="EMBL" id="AJVK01004642">
    <property type="status" value="NOT_ANNOTATED_CDS"/>
    <property type="molecule type" value="Genomic_DNA"/>
</dbReference>
<proteinExistence type="predicted"/>
<protein>
    <submittedName>
        <fullName evidence="3">Uncharacterized protein</fullName>
    </submittedName>
</protein>
<evidence type="ECO:0000313" key="4">
    <source>
        <dbReference type="Proteomes" id="UP000092462"/>
    </source>
</evidence>
<feature type="region of interest" description="Disordered" evidence="1">
    <location>
        <begin position="390"/>
        <end position="411"/>
    </location>
</feature>
<dbReference type="VEuPathDB" id="VectorBase:PPAPM1_002689"/>
<keyword evidence="2" id="KW-0812">Transmembrane</keyword>
<dbReference type="EnsemblMetazoa" id="PPAI004971-RA">
    <property type="protein sequence ID" value="PPAI004971-PA"/>
    <property type="gene ID" value="PPAI004971"/>
</dbReference>
<feature type="transmembrane region" description="Helical" evidence="2">
    <location>
        <begin position="333"/>
        <end position="358"/>
    </location>
</feature>
<feature type="region of interest" description="Disordered" evidence="1">
    <location>
        <begin position="185"/>
        <end position="239"/>
    </location>
</feature>
<dbReference type="PROSITE" id="PS00028">
    <property type="entry name" value="ZINC_FINGER_C2H2_1"/>
    <property type="match status" value="1"/>
</dbReference>
<accession>A0A1B0DB74</accession>
<dbReference type="PANTHER" id="PTHR21385:SF0">
    <property type="entry name" value="RE51073P"/>
    <property type="match status" value="1"/>
</dbReference>
<keyword evidence="4" id="KW-1185">Reference proteome</keyword>
<dbReference type="InterPro" id="IPR013087">
    <property type="entry name" value="Znf_C2H2_type"/>
</dbReference>
<dbReference type="PANTHER" id="PTHR21385">
    <property type="entry name" value="ZINC FINGER PROTEIN-RELATED"/>
    <property type="match status" value="1"/>
</dbReference>
<dbReference type="VEuPathDB" id="VectorBase:PPAI004971"/>
<name>A0A1B0DB74_PHLPP</name>
<dbReference type="AlphaFoldDB" id="A0A1B0DB74"/>
<sequence length="460" mass="51751">VIVICFLSLIPWPGPSVFKIQCSRESARVVRKIVQSKWLPILDKYQVKLPLECPFHPMRDIFGPQNSAKKQNRPSQWTCGFCGKSFYEEKFLDLHFDNRHKNNINMAEDAVCLADYCDIMRCEVLLSHDSTLSFGDAAIISTDIEVWNEATAYRTAMTPSGPRDLARVPLRTNFFPPLSVFVPGTREASGSDAGHKSRKKQCKSQTEDANEGGGEQSSDNLNAADEDEESDDGNNTSACDKNLVDSALPAIDKKQQKLSELQRLKANCKTEDLDLLKKKCEVLIRDCIEGLLVNLSHQDFKEMEDELNRAVCWYLTCERYWEDSPSEPKPFPWGLVFVLVMVLSLGVCFCYYIIWVLFDSDDMTISSSTQATARSSPLHARHHLAQPSQQTLYSHGPGAPGTVAETSSTAAGNSGFSEEFYSAATEMGDMGQNEHYIYVTYPPELKRRLLESCYNRTTRL</sequence>
<evidence type="ECO:0000256" key="2">
    <source>
        <dbReference type="SAM" id="Phobius"/>
    </source>
</evidence>